<dbReference type="InterPro" id="IPR029061">
    <property type="entry name" value="THDP-binding"/>
</dbReference>
<comment type="caution">
    <text evidence="5">The sequence shown here is derived from an EMBL/GenBank/DDBJ whole genome shotgun (WGS) entry which is preliminary data.</text>
</comment>
<evidence type="ECO:0000313" key="6">
    <source>
        <dbReference type="Proteomes" id="UP000317778"/>
    </source>
</evidence>
<feature type="domain" description="Transketolase-like pyrimidine-binding" evidence="4">
    <location>
        <begin position="12"/>
        <end position="178"/>
    </location>
</feature>
<dbReference type="FunFam" id="3.40.50.970:FF:000129">
    <property type="entry name" value="Transketolase"/>
    <property type="match status" value="1"/>
</dbReference>
<evidence type="ECO:0000259" key="4">
    <source>
        <dbReference type="SMART" id="SM00861"/>
    </source>
</evidence>
<evidence type="ECO:0000256" key="2">
    <source>
        <dbReference type="ARBA" id="ARBA00007131"/>
    </source>
</evidence>
<gene>
    <name evidence="5" type="ORF">CEE36_02625</name>
</gene>
<dbReference type="EMBL" id="NJBO01000002">
    <property type="protein sequence ID" value="TKJ44032.1"/>
    <property type="molecule type" value="Genomic_DNA"/>
</dbReference>
<dbReference type="AlphaFoldDB" id="A0A532VA55"/>
<name>A0A532VA55_UNCT6</name>
<dbReference type="Pfam" id="PF02779">
    <property type="entry name" value="Transket_pyr"/>
    <property type="match status" value="1"/>
</dbReference>
<dbReference type="Pfam" id="PF02780">
    <property type="entry name" value="Transketolase_C"/>
    <property type="match status" value="1"/>
</dbReference>
<reference evidence="5 6" key="1">
    <citation type="submission" date="2017-06" db="EMBL/GenBank/DDBJ databases">
        <title>Novel microbial phyla capable of carbon fixation and sulfur reduction in deep-sea sediments.</title>
        <authorList>
            <person name="Huang J."/>
            <person name="Baker B."/>
            <person name="Wang Y."/>
        </authorList>
    </citation>
    <scope>NUCLEOTIDE SEQUENCE [LARGE SCALE GENOMIC DNA]</scope>
    <source>
        <strain evidence="5">B3_TA06</strain>
    </source>
</reference>
<organism evidence="5 6">
    <name type="scientific">candidate division TA06 bacterium B3_TA06</name>
    <dbReference type="NCBI Taxonomy" id="2012487"/>
    <lineage>
        <taxon>Bacteria</taxon>
        <taxon>Bacteria division TA06</taxon>
    </lineage>
</organism>
<dbReference type="Proteomes" id="UP000317778">
    <property type="component" value="Unassembled WGS sequence"/>
</dbReference>
<dbReference type="CDD" id="cd07033">
    <property type="entry name" value="TPP_PYR_DXS_TK_like"/>
    <property type="match status" value="1"/>
</dbReference>
<evidence type="ECO:0000313" key="5">
    <source>
        <dbReference type="EMBL" id="TKJ44032.1"/>
    </source>
</evidence>
<proteinExistence type="inferred from homology"/>
<dbReference type="Gene3D" id="3.40.50.970">
    <property type="match status" value="1"/>
</dbReference>
<sequence>MGSGRTGRVERFSLRNAYGEALLELGRRRKNVVVLDADLALSTQTARFRKAFPDRFFDMGIAEADMIDTAVGLATTGKLVFVSTFAMFAVGKPWEQIRNSAAYSGVTLNIVATHSGISVGEDGSSHQCIEDMALMRIIPGTTIIAPADDIATYALVMKLADHEGLSYMRLSRPDLPRIYAEGESFEIGKAKVLKKGTQGTIIATGSLVWPSLEAADILASEGISLGVIDMHTVKPLDEQPVLEAAKRTGFIITAEEHTVIGGLGEAVSSLLSECCPTRVKRIGIQDRFGESGSCDELMDFFGFTPEAIAKEIKEAL</sequence>
<accession>A0A532VA55</accession>
<dbReference type="InterPro" id="IPR005475">
    <property type="entry name" value="Transketolase-like_Pyr-bd"/>
</dbReference>
<comment type="cofactor">
    <cofactor evidence="1">
        <name>thiamine diphosphate</name>
        <dbReference type="ChEBI" id="CHEBI:58937"/>
    </cofactor>
</comment>
<keyword evidence="3" id="KW-0786">Thiamine pyrophosphate</keyword>
<dbReference type="InterPro" id="IPR033248">
    <property type="entry name" value="Transketolase_C"/>
</dbReference>
<dbReference type="InterPro" id="IPR009014">
    <property type="entry name" value="Transketo_C/PFOR_II"/>
</dbReference>
<dbReference type="PANTHER" id="PTHR43825">
    <property type="entry name" value="PYRUVATE DEHYDROGENASE E1 COMPONENT"/>
    <property type="match status" value="1"/>
</dbReference>
<comment type="similarity">
    <text evidence="2">Belongs to the transketolase family.</text>
</comment>
<dbReference type="SUPFAM" id="SSF52922">
    <property type="entry name" value="TK C-terminal domain-like"/>
    <property type="match status" value="1"/>
</dbReference>
<evidence type="ECO:0000256" key="1">
    <source>
        <dbReference type="ARBA" id="ARBA00001964"/>
    </source>
</evidence>
<dbReference type="InterPro" id="IPR051157">
    <property type="entry name" value="PDH/Transketolase"/>
</dbReference>
<evidence type="ECO:0000256" key="3">
    <source>
        <dbReference type="ARBA" id="ARBA00023052"/>
    </source>
</evidence>
<dbReference type="SUPFAM" id="SSF52518">
    <property type="entry name" value="Thiamin diphosphate-binding fold (THDP-binding)"/>
    <property type="match status" value="1"/>
</dbReference>
<dbReference type="Gene3D" id="3.40.50.920">
    <property type="match status" value="1"/>
</dbReference>
<protein>
    <submittedName>
        <fullName evidence="5">Transketolase</fullName>
    </submittedName>
</protein>
<dbReference type="SMART" id="SM00861">
    <property type="entry name" value="Transket_pyr"/>
    <property type="match status" value="1"/>
</dbReference>
<dbReference type="PANTHER" id="PTHR43825:SF1">
    <property type="entry name" value="TRANSKETOLASE-LIKE PYRIMIDINE-BINDING DOMAIN-CONTAINING PROTEIN"/>
    <property type="match status" value="1"/>
</dbReference>